<dbReference type="PANTHER" id="PTHR34538">
    <property type="entry name" value="EXPRESSED PROTEIN"/>
    <property type="match status" value="1"/>
</dbReference>
<evidence type="ECO:0000313" key="2">
    <source>
        <dbReference type="Proteomes" id="UP001161247"/>
    </source>
</evidence>
<gene>
    <name evidence="1" type="ORF">OLC1_LOCUS340</name>
</gene>
<dbReference type="AlphaFoldDB" id="A0AAV1BW28"/>
<accession>A0AAV1BW28</accession>
<reference evidence="1" key="1">
    <citation type="submission" date="2023-03" db="EMBL/GenBank/DDBJ databases">
        <authorList>
            <person name="Julca I."/>
        </authorList>
    </citation>
    <scope>NUCLEOTIDE SEQUENCE</scope>
</reference>
<organism evidence="1 2">
    <name type="scientific">Oldenlandia corymbosa var. corymbosa</name>
    <dbReference type="NCBI Taxonomy" id="529605"/>
    <lineage>
        <taxon>Eukaryota</taxon>
        <taxon>Viridiplantae</taxon>
        <taxon>Streptophyta</taxon>
        <taxon>Embryophyta</taxon>
        <taxon>Tracheophyta</taxon>
        <taxon>Spermatophyta</taxon>
        <taxon>Magnoliopsida</taxon>
        <taxon>eudicotyledons</taxon>
        <taxon>Gunneridae</taxon>
        <taxon>Pentapetalae</taxon>
        <taxon>asterids</taxon>
        <taxon>lamiids</taxon>
        <taxon>Gentianales</taxon>
        <taxon>Rubiaceae</taxon>
        <taxon>Rubioideae</taxon>
        <taxon>Spermacoceae</taxon>
        <taxon>Hedyotis-Oldenlandia complex</taxon>
        <taxon>Oldenlandia</taxon>
    </lineage>
</organism>
<evidence type="ECO:0000313" key="1">
    <source>
        <dbReference type="EMBL" id="CAI9087536.1"/>
    </source>
</evidence>
<protein>
    <submittedName>
        <fullName evidence="1">OLC1v1021623C1</fullName>
    </submittedName>
</protein>
<keyword evidence="2" id="KW-1185">Reference proteome</keyword>
<dbReference type="EMBL" id="OX459118">
    <property type="protein sequence ID" value="CAI9087536.1"/>
    <property type="molecule type" value="Genomic_DNA"/>
</dbReference>
<dbReference type="Proteomes" id="UP001161247">
    <property type="component" value="Chromosome 1"/>
</dbReference>
<name>A0AAV1BW28_OLDCO</name>
<proteinExistence type="predicted"/>
<sequence>MMGLKERMSWVNHCGKKQCRSLFWRMKAAVKKAVKKTNVGGGSSRGKQQSKFQYDPSSYALNFDDGCYDMGEKASVTFDQKQQKKTDSKLHNSSKTTTLIYIIWVES</sequence>
<dbReference type="PANTHER" id="PTHR34538:SF10">
    <property type="entry name" value="GENOME ASSEMBLY, CHROMOSOME: A06"/>
    <property type="match status" value="1"/>
</dbReference>